<feature type="transmembrane region" description="Helical" evidence="2">
    <location>
        <begin position="150"/>
        <end position="169"/>
    </location>
</feature>
<feature type="region of interest" description="Disordered" evidence="1">
    <location>
        <begin position="94"/>
        <end position="118"/>
    </location>
</feature>
<gene>
    <name evidence="3" type="ORF">FCC1311_021152</name>
</gene>
<feature type="transmembrane region" description="Helical" evidence="2">
    <location>
        <begin position="199"/>
        <end position="218"/>
    </location>
</feature>
<evidence type="ECO:0000256" key="1">
    <source>
        <dbReference type="SAM" id="MobiDB-lite"/>
    </source>
</evidence>
<sequence length="220" mass="22771">MAPLAAAEVGGDSVRRFSGQVDDSRYRPSCSARAADGFIRGGLVGLAWGAAFHPLDELAVTGWTTPSAAYKAAQTAEEAAANVAEAGVSPNKPRVLKDVSAKPTPQQGAQATSTASKLRGAAAQGPLAPAFEFWQTKAFPRLRSMGQASLMFGCFLGTFGGMTCVAESFTEVRHHYLNVFVGGATAGGLLAVRQGTPRVVMLTALGTGTLTAALHSFVRL</sequence>
<proteinExistence type="predicted"/>
<dbReference type="EMBL" id="BEYU01000016">
    <property type="protein sequence ID" value="GBG25896.1"/>
    <property type="molecule type" value="Genomic_DNA"/>
</dbReference>
<name>A0A2R5G4E8_9STRA</name>
<evidence type="ECO:0000313" key="4">
    <source>
        <dbReference type="Proteomes" id="UP000241890"/>
    </source>
</evidence>
<keyword evidence="2" id="KW-0472">Membrane</keyword>
<dbReference type="InParanoid" id="A0A2R5G4E8"/>
<evidence type="ECO:0000256" key="2">
    <source>
        <dbReference type="SAM" id="Phobius"/>
    </source>
</evidence>
<reference evidence="3 4" key="1">
    <citation type="submission" date="2017-12" db="EMBL/GenBank/DDBJ databases">
        <title>Sequencing, de novo assembly and annotation of complete genome of a new Thraustochytrid species, strain FCC1311.</title>
        <authorList>
            <person name="Sedici K."/>
            <person name="Godart F."/>
            <person name="Aiese Cigliano R."/>
            <person name="Sanseverino W."/>
            <person name="Barakat M."/>
            <person name="Ortet P."/>
            <person name="Marechal E."/>
            <person name="Cagnac O."/>
            <person name="Amato A."/>
        </authorList>
    </citation>
    <scope>NUCLEOTIDE SEQUENCE [LARGE SCALE GENOMIC DNA]</scope>
</reference>
<dbReference type="AlphaFoldDB" id="A0A2R5G4E8"/>
<evidence type="ECO:0000313" key="3">
    <source>
        <dbReference type="EMBL" id="GBG25896.1"/>
    </source>
</evidence>
<organism evidence="3 4">
    <name type="scientific">Hondaea fermentalgiana</name>
    <dbReference type="NCBI Taxonomy" id="2315210"/>
    <lineage>
        <taxon>Eukaryota</taxon>
        <taxon>Sar</taxon>
        <taxon>Stramenopiles</taxon>
        <taxon>Bigyra</taxon>
        <taxon>Labyrinthulomycetes</taxon>
        <taxon>Thraustochytrida</taxon>
        <taxon>Thraustochytriidae</taxon>
        <taxon>Hondaea</taxon>
    </lineage>
</organism>
<comment type="caution">
    <text evidence="3">The sequence shown here is derived from an EMBL/GenBank/DDBJ whole genome shotgun (WGS) entry which is preliminary data.</text>
</comment>
<feature type="transmembrane region" description="Helical" evidence="2">
    <location>
        <begin position="175"/>
        <end position="192"/>
    </location>
</feature>
<dbReference type="Proteomes" id="UP000241890">
    <property type="component" value="Unassembled WGS sequence"/>
</dbReference>
<keyword evidence="2" id="KW-1133">Transmembrane helix</keyword>
<accession>A0A2R5G4E8</accession>
<keyword evidence="4" id="KW-1185">Reference proteome</keyword>
<evidence type="ECO:0008006" key="5">
    <source>
        <dbReference type="Google" id="ProtNLM"/>
    </source>
</evidence>
<keyword evidence="2" id="KW-0812">Transmembrane</keyword>
<feature type="compositionally biased region" description="Polar residues" evidence="1">
    <location>
        <begin position="103"/>
        <end position="116"/>
    </location>
</feature>
<protein>
    <recommendedName>
        <fullName evidence="5">Mitochondrial import inner membrane translocase subunit TIM22</fullName>
    </recommendedName>
</protein>